<dbReference type="OrthoDB" id="2556703at2759"/>
<feature type="compositionally biased region" description="Low complexity" evidence="1">
    <location>
        <begin position="64"/>
        <end position="81"/>
    </location>
</feature>
<feature type="compositionally biased region" description="Polar residues" evidence="1">
    <location>
        <begin position="110"/>
        <end position="128"/>
    </location>
</feature>
<protein>
    <submittedName>
        <fullName evidence="2">Uncharacterized protein</fullName>
    </submittedName>
</protein>
<sequence>MKSQEVETDGKVEMFPSSAVAQSHAPGSDANIGTLQQPPAHHHQRTSSFYQPPFDLSGTKADGADSSVQAADSADQQQKDSTMVSTNTASDSAMMPAQAAANGVGNAQASTDKAATNADQTADNSPQSAAVRKIRSADLGDGRSALASSAMGWQQMAISKFGPSRPTSLGFRRGATAVTLARRSVGGCAVASLRRCSKIVTKSEW</sequence>
<gene>
    <name evidence="2" type="ORF">PANT_7c00107</name>
</gene>
<proteinExistence type="predicted"/>
<accession>M9MBF3</accession>
<feature type="compositionally biased region" description="Low complexity" evidence="1">
    <location>
        <begin position="97"/>
        <end position="109"/>
    </location>
</feature>
<feature type="compositionally biased region" description="Polar residues" evidence="1">
    <location>
        <begin position="82"/>
        <end position="91"/>
    </location>
</feature>
<evidence type="ECO:0000256" key="1">
    <source>
        <dbReference type="SAM" id="MobiDB-lite"/>
    </source>
</evidence>
<organism evidence="2 3">
    <name type="scientific">Pseudozyma antarctica (strain T-34)</name>
    <name type="common">Yeast</name>
    <name type="synonym">Candida antarctica</name>
    <dbReference type="NCBI Taxonomy" id="1151754"/>
    <lineage>
        <taxon>Eukaryota</taxon>
        <taxon>Fungi</taxon>
        <taxon>Dikarya</taxon>
        <taxon>Basidiomycota</taxon>
        <taxon>Ustilaginomycotina</taxon>
        <taxon>Ustilaginomycetes</taxon>
        <taxon>Ustilaginales</taxon>
        <taxon>Ustilaginaceae</taxon>
        <taxon>Moesziomyces</taxon>
    </lineage>
</organism>
<name>M9MBF3_PSEA3</name>
<dbReference type="AlphaFoldDB" id="M9MBF3"/>
<evidence type="ECO:0000313" key="2">
    <source>
        <dbReference type="EMBL" id="GAC72448.1"/>
    </source>
</evidence>
<reference evidence="3" key="1">
    <citation type="journal article" date="2013" name="Genome Announc.">
        <title>Genome sequence of the basidiomycetous yeast Pseudozyma antarctica T-34, a producer of the glycolipid biosurfactants mannosylerythritol lipids.</title>
        <authorList>
            <person name="Morita T."/>
            <person name="Koike H."/>
            <person name="Koyama Y."/>
            <person name="Hagiwara H."/>
            <person name="Ito E."/>
            <person name="Fukuoka T."/>
            <person name="Imura T."/>
            <person name="Machida M."/>
            <person name="Kitamoto D."/>
        </authorList>
    </citation>
    <scope>NUCLEOTIDE SEQUENCE [LARGE SCALE GENOMIC DNA]</scope>
    <source>
        <strain evidence="3">T-34</strain>
    </source>
</reference>
<feature type="compositionally biased region" description="Basic and acidic residues" evidence="1">
    <location>
        <begin position="1"/>
        <end position="12"/>
    </location>
</feature>
<dbReference type="EMBL" id="DF196773">
    <property type="protein sequence ID" value="GAC72448.1"/>
    <property type="molecule type" value="Genomic_DNA"/>
</dbReference>
<evidence type="ECO:0000313" key="3">
    <source>
        <dbReference type="Proteomes" id="UP000011976"/>
    </source>
</evidence>
<dbReference type="Proteomes" id="UP000011976">
    <property type="component" value="Unassembled WGS sequence"/>
</dbReference>
<feature type="region of interest" description="Disordered" evidence="1">
    <location>
        <begin position="1"/>
        <end position="131"/>
    </location>
</feature>